<evidence type="ECO:0000256" key="3">
    <source>
        <dbReference type="SAM" id="SignalP"/>
    </source>
</evidence>
<keyword evidence="2" id="KW-0812">Transmembrane</keyword>
<name>A0A0L7LG54_OPEBR</name>
<feature type="chain" id="PRO_5005573326" evidence="3">
    <location>
        <begin position="32"/>
        <end position="448"/>
    </location>
</feature>
<dbReference type="Gene3D" id="1.25.10.10">
    <property type="entry name" value="Leucine-rich Repeat Variant"/>
    <property type="match status" value="4"/>
</dbReference>
<feature type="transmembrane region" description="Helical" evidence="2">
    <location>
        <begin position="149"/>
        <end position="167"/>
    </location>
</feature>
<feature type="signal peptide" evidence="3">
    <location>
        <begin position="1"/>
        <end position="31"/>
    </location>
</feature>
<feature type="domain" description="Exportin-5 C-terminal" evidence="4">
    <location>
        <begin position="214"/>
        <end position="299"/>
    </location>
</feature>
<evidence type="ECO:0000313" key="5">
    <source>
        <dbReference type="EMBL" id="KOB74533.1"/>
    </source>
</evidence>
<organism evidence="5 6">
    <name type="scientific">Operophtera brumata</name>
    <name type="common">Winter moth</name>
    <name type="synonym">Phalaena brumata</name>
    <dbReference type="NCBI Taxonomy" id="104452"/>
    <lineage>
        <taxon>Eukaryota</taxon>
        <taxon>Metazoa</taxon>
        <taxon>Ecdysozoa</taxon>
        <taxon>Arthropoda</taxon>
        <taxon>Hexapoda</taxon>
        <taxon>Insecta</taxon>
        <taxon>Pterygota</taxon>
        <taxon>Neoptera</taxon>
        <taxon>Endopterygota</taxon>
        <taxon>Lepidoptera</taxon>
        <taxon>Glossata</taxon>
        <taxon>Ditrysia</taxon>
        <taxon>Geometroidea</taxon>
        <taxon>Geometridae</taxon>
        <taxon>Larentiinae</taxon>
        <taxon>Operophtera</taxon>
    </lineage>
</organism>
<accession>A0A0L7LG54</accession>
<keyword evidence="2" id="KW-1133">Transmembrane helix</keyword>
<sequence>MWSHASAVESWFPLLLDTMLLLSAHPSLTLAHAANSVWLAFLKHEHASKLPHVLAVLPQNCMSAAPLVTWAYVERWTSAALDKVGACPPHVELHDPLYIEWEALSQVRCSSTYMVLDVVLSRLVQAEPRPSVVEGLQLLRRCVASNPPAPLVLSLLLSFISALFVFLSCANSQLADKIFAALVYDGDRSSRAVKNVRRHAAGLLVKLASKVCLVVGAAAMSLGRELFAVPGLAEYIARSLLAQAQLPDHWLRPLVRNTLRALMLHCPPAHYSDVALPLLDHVAPFMVNHLSQRWEYITSLYESGKLEEEVGSESQEVCLVVGAAAMSLGRELFAVPGLAEYIARSLLAQAQLPDHWLRPLVRNTLRALMLHCPPAHYSDVAIPDADPHDLQRLDDKLSAPVTKPSKIDKKEVFILDLPSMHAPKARPPSAVDAPEGAGLDKLFATTPT</sequence>
<proteinExistence type="predicted"/>
<dbReference type="InterPro" id="IPR045478">
    <property type="entry name" value="Exportin-5_C"/>
</dbReference>
<reference evidence="5 6" key="1">
    <citation type="journal article" date="2015" name="Genome Biol. Evol.">
        <title>The genome of winter moth (Operophtera brumata) provides a genomic perspective on sexual dimorphism and phenology.</title>
        <authorList>
            <person name="Derks M.F."/>
            <person name="Smit S."/>
            <person name="Salis L."/>
            <person name="Schijlen E."/>
            <person name="Bossers A."/>
            <person name="Mateman C."/>
            <person name="Pijl A.S."/>
            <person name="de Ridder D."/>
            <person name="Groenen M.A."/>
            <person name="Visser M.E."/>
            <person name="Megens H.J."/>
        </authorList>
    </citation>
    <scope>NUCLEOTIDE SEQUENCE [LARGE SCALE GENOMIC DNA]</scope>
    <source>
        <strain evidence="5">WM2013NL</strain>
        <tissue evidence="5">Head and thorax</tissue>
    </source>
</reference>
<dbReference type="STRING" id="104452.A0A0L7LG54"/>
<gene>
    <name evidence="5" type="ORF">OBRU01_09059</name>
</gene>
<dbReference type="InterPro" id="IPR016024">
    <property type="entry name" value="ARM-type_fold"/>
</dbReference>
<comment type="caution">
    <text evidence="5">The sequence shown here is derived from an EMBL/GenBank/DDBJ whole genome shotgun (WGS) entry which is preliminary data.</text>
</comment>
<keyword evidence="3" id="KW-0732">Signal</keyword>
<keyword evidence="2" id="KW-0472">Membrane</keyword>
<keyword evidence="6" id="KW-1185">Reference proteome</keyword>
<dbReference type="Proteomes" id="UP000037510">
    <property type="component" value="Unassembled WGS sequence"/>
</dbReference>
<dbReference type="Pfam" id="PF19273">
    <property type="entry name" value="Exportin-5"/>
    <property type="match status" value="1"/>
</dbReference>
<evidence type="ECO:0000256" key="2">
    <source>
        <dbReference type="SAM" id="Phobius"/>
    </source>
</evidence>
<evidence type="ECO:0000259" key="4">
    <source>
        <dbReference type="Pfam" id="PF19273"/>
    </source>
</evidence>
<evidence type="ECO:0000313" key="6">
    <source>
        <dbReference type="Proteomes" id="UP000037510"/>
    </source>
</evidence>
<dbReference type="EMBL" id="JTDY01001208">
    <property type="protein sequence ID" value="KOB74533.1"/>
    <property type="molecule type" value="Genomic_DNA"/>
</dbReference>
<dbReference type="InterPro" id="IPR011989">
    <property type="entry name" value="ARM-like"/>
</dbReference>
<dbReference type="SUPFAM" id="SSF48371">
    <property type="entry name" value="ARM repeat"/>
    <property type="match status" value="1"/>
</dbReference>
<feature type="region of interest" description="Disordered" evidence="1">
    <location>
        <begin position="422"/>
        <end position="448"/>
    </location>
</feature>
<dbReference type="AlphaFoldDB" id="A0A0L7LG54"/>
<evidence type="ECO:0000256" key="1">
    <source>
        <dbReference type="SAM" id="MobiDB-lite"/>
    </source>
</evidence>
<protein>
    <submittedName>
        <fullName evidence="5">Chromosome region maintenance protein 5/exportin</fullName>
    </submittedName>
</protein>